<proteinExistence type="predicted"/>
<evidence type="ECO:0000313" key="1">
    <source>
        <dbReference type="EMBL" id="MCT7970340.1"/>
    </source>
</evidence>
<dbReference type="Pfam" id="PF11848">
    <property type="entry name" value="DUF3368"/>
    <property type="match status" value="1"/>
</dbReference>
<evidence type="ECO:0000313" key="2">
    <source>
        <dbReference type="Proteomes" id="UP001525890"/>
    </source>
</evidence>
<name>A0ABT2N008_9CYAN</name>
<dbReference type="PANTHER" id="PTHR39550:SF1">
    <property type="entry name" value="SLL0658 PROTEIN"/>
    <property type="match status" value="1"/>
</dbReference>
<sequence length="162" mass="17770">MANFPAINTSPLIFFSKTDLLELLHETVNSDIIVPEAVAIEIQSYGEEDITLKALSSKNWLLIRETIPIPSIIENWDLGAGESSVLGWGYTNPGTEVILDDLAARRCATTLKIPVRGTLGLVLIAKQRGLIPSARPIIDRLRQSGMYLSDRIVNQSLKSVGE</sequence>
<comment type="caution">
    <text evidence="1">The sequence shown here is derived from an EMBL/GenBank/DDBJ whole genome shotgun (WGS) entry which is preliminary data.</text>
</comment>
<accession>A0ABT2N008</accession>
<dbReference type="EMBL" id="JAMXFF010000091">
    <property type="protein sequence ID" value="MCT7970340.1"/>
    <property type="molecule type" value="Genomic_DNA"/>
</dbReference>
<dbReference type="Proteomes" id="UP001525890">
    <property type="component" value="Unassembled WGS sequence"/>
</dbReference>
<protein>
    <submittedName>
        <fullName evidence="1">DUF3368 domain-containing protein</fullName>
    </submittedName>
</protein>
<dbReference type="RefSeq" id="WP_368009757.1">
    <property type="nucleotide sequence ID" value="NZ_JAMXFF010000091.1"/>
</dbReference>
<dbReference type="PANTHER" id="PTHR39550">
    <property type="entry name" value="SLL0658 PROTEIN"/>
    <property type="match status" value="1"/>
</dbReference>
<dbReference type="InterPro" id="IPR021799">
    <property type="entry name" value="PIN-like_prokaryotic"/>
</dbReference>
<reference evidence="1 2" key="1">
    <citation type="journal article" date="2022" name="Front. Microbiol.">
        <title>High genomic differentiation and limited gene flow indicate recent cryptic speciation within the genus Laspinema (cyanobacteria).</title>
        <authorList>
            <person name="Stanojkovic A."/>
            <person name="Skoupy S."/>
            <person name="Skaloud P."/>
            <person name="Dvorak P."/>
        </authorList>
    </citation>
    <scope>NUCLEOTIDE SEQUENCE [LARGE SCALE GENOMIC DNA]</scope>
    <source>
        <strain evidence="1 2">D2a</strain>
    </source>
</reference>
<organism evidence="1 2">
    <name type="scientific">Laspinema palackyanum D2a</name>
    <dbReference type="NCBI Taxonomy" id="2953684"/>
    <lineage>
        <taxon>Bacteria</taxon>
        <taxon>Bacillati</taxon>
        <taxon>Cyanobacteriota</taxon>
        <taxon>Cyanophyceae</taxon>
        <taxon>Oscillatoriophycideae</taxon>
        <taxon>Oscillatoriales</taxon>
        <taxon>Laspinemataceae</taxon>
        <taxon>Laspinema</taxon>
        <taxon>Laspinema palackyanum</taxon>
    </lineage>
</organism>
<gene>
    <name evidence="1" type="ORF">NG799_28905</name>
</gene>
<keyword evidence="2" id="KW-1185">Reference proteome</keyword>